<gene>
    <name evidence="1" type="ORF">C8N29_11928</name>
</gene>
<accession>A0A2T5IU22</accession>
<evidence type="ECO:0000313" key="2">
    <source>
        <dbReference type="Proteomes" id="UP000244223"/>
    </source>
</evidence>
<organism evidence="1 2">
    <name type="scientific">Agitococcus lubricus</name>
    <dbReference type="NCBI Taxonomy" id="1077255"/>
    <lineage>
        <taxon>Bacteria</taxon>
        <taxon>Pseudomonadati</taxon>
        <taxon>Pseudomonadota</taxon>
        <taxon>Gammaproteobacteria</taxon>
        <taxon>Moraxellales</taxon>
        <taxon>Moraxellaceae</taxon>
        <taxon>Agitococcus</taxon>
    </lineage>
</organism>
<dbReference type="OrthoDB" id="8719709at2"/>
<dbReference type="InterPro" id="IPR019660">
    <property type="entry name" value="Put_sensory_transdc_reg_YbjN"/>
</dbReference>
<protein>
    <submittedName>
        <fullName evidence="1">Putative sensory transduction regulator</fullName>
    </submittedName>
</protein>
<reference evidence="1 2" key="1">
    <citation type="submission" date="2018-04" db="EMBL/GenBank/DDBJ databases">
        <title>Genomic Encyclopedia of Archaeal and Bacterial Type Strains, Phase II (KMG-II): from individual species to whole genera.</title>
        <authorList>
            <person name="Goeker M."/>
        </authorList>
    </citation>
    <scope>NUCLEOTIDE SEQUENCE [LARGE SCALE GENOMIC DNA]</scope>
    <source>
        <strain evidence="1 2">DSM 5822</strain>
    </source>
</reference>
<dbReference type="RefSeq" id="WP_107866795.1">
    <property type="nucleotide sequence ID" value="NZ_QAON01000019.1"/>
</dbReference>
<name>A0A2T5IU22_9GAMM</name>
<proteinExistence type="predicted"/>
<keyword evidence="2" id="KW-1185">Reference proteome</keyword>
<sequence>MSDILQVVSPQQMVDMLQKVGCRAVIKQEAQQVQVHSAAQGLNFAISFGQAQGEGFTDIAFSCAIKIEGDPPAQLIDGWNQQKRFTRLLKQGEWLVLVMDVLVAGGVTPVWLSSQCELWDGLLKEYVRYLQNPSASS</sequence>
<dbReference type="Pfam" id="PF10722">
    <property type="entry name" value="YbjN"/>
    <property type="match status" value="1"/>
</dbReference>
<dbReference type="EMBL" id="QAON01000019">
    <property type="protein sequence ID" value="PTQ87381.1"/>
    <property type="molecule type" value="Genomic_DNA"/>
</dbReference>
<comment type="caution">
    <text evidence="1">The sequence shown here is derived from an EMBL/GenBank/DDBJ whole genome shotgun (WGS) entry which is preliminary data.</text>
</comment>
<dbReference type="AlphaFoldDB" id="A0A2T5IU22"/>
<dbReference type="Proteomes" id="UP000244223">
    <property type="component" value="Unassembled WGS sequence"/>
</dbReference>
<evidence type="ECO:0000313" key="1">
    <source>
        <dbReference type="EMBL" id="PTQ87381.1"/>
    </source>
</evidence>